<dbReference type="InterPro" id="IPR051212">
    <property type="entry name" value="Type-I_RE_S_subunit"/>
</dbReference>
<dbReference type="GO" id="GO:0016787">
    <property type="term" value="F:hydrolase activity"/>
    <property type="evidence" value="ECO:0007669"/>
    <property type="project" value="UniProtKB-KW"/>
</dbReference>
<dbReference type="InterPro" id="IPR000055">
    <property type="entry name" value="Restrct_endonuc_typeI_TRD"/>
</dbReference>
<organism evidence="6 8">
    <name type="scientific">Geomonas paludis</name>
    <dbReference type="NCBI Taxonomy" id="2740185"/>
    <lineage>
        <taxon>Bacteria</taxon>
        <taxon>Pseudomonadati</taxon>
        <taxon>Thermodesulfobacteriota</taxon>
        <taxon>Desulfuromonadia</taxon>
        <taxon>Geobacterales</taxon>
        <taxon>Geobacteraceae</taxon>
        <taxon>Geomonas</taxon>
    </lineage>
</organism>
<keyword evidence="6" id="KW-0255">Endonuclease</keyword>
<reference evidence="6" key="2">
    <citation type="journal article" date="2021" name="Int. J. Syst. Evol. Microbiol.">
        <title>Geomonas silvestris sp. nov., Geomonas paludis sp. nov. and Geomonas limicola sp. nov., isolated from terrestrial environments, and emended description of the genus Geomonas.</title>
        <authorList>
            <person name="Itoh H."/>
            <person name="Xu Z."/>
            <person name="Masuda Y."/>
            <person name="Ushijima N."/>
            <person name="Hayakawa C."/>
            <person name="Shiratori Y."/>
            <person name="Senoo K."/>
        </authorList>
    </citation>
    <scope>NUCLEOTIDE SEQUENCE</scope>
    <source>
        <strain evidence="6">Red736</strain>
    </source>
</reference>
<reference evidence="7" key="3">
    <citation type="submission" date="2022-04" db="EMBL/GenBank/DDBJ databases">
        <authorList>
            <person name="Liu G."/>
        </authorList>
    </citation>
    <scope>NUCLEOTIDE SEQUENCE</scope>
    <source>
        <strain evidence="7">RG22</strain>
    </source>
</reference>
<sequence length="533" mass="58874">MSEWQFVRLGEVCTKITDGTHHSPLNGSSGDFKYITAKNIKPWGLDLTNVTYVDQKTHREIFSRCDVRKGDVLYVKDGATTGRVALNPLEEEFSLLSSVGVLRPGPAVRAKYLLYALQEPQTREKMLADVAGVAITRLTLRKLNDALIPLAPLACQDRIVEKIEELLSDLDAGVAELKVAQRKLIQYRQSLLKAAVEGELTAGWRAEREKRGGIAETGEQLLERILAERRRRWEEKQLAKFNEQGKKPPKGWKEKYPEPVEPDTANLPELPEGWVWASIQQLASDAPYSLAIGPFGSNLKVSDYSDQGVPLIFVRNIRSKNYGGNFTKFVSVSKALELRSHSVEAGDVLITKMGEPPGDADVYPADQPPAIITADCIKVRANDDLIKPHFLAAAINSLVGKLQVLPITQGVAQKKVSLGRFSTIAVPIPSLDEQEEIVERLQSACCQSECVDKELISLGQMCIAQRKNILKAAFSGQLVPQDPNDEPASVLLERIRVERATQKLKRKPKTPPPLGEGARRAGEGAATKKKSRL</sequence>
<keyword evidence="6" id="KW-0540">Nuclease</keyword>
<dbReference type="Gene3D" id="3.90.220.20">
    <property type="entry name" value="DNA methylase specificity domains"/>
    <property type="match status" value="2"/>
</dbReference>
<evidence type="ECO:0000256" key="4">
    <source>
        <dbReference type="SAM" id="MobiDB-lite"/>
    </source>
</evidence>
<dbReference type="PANTHER" id="PTHR43140:SF1">
    <property type="entry name" value="TYPE I RESTRICTION ENZYME ECOKI SPECIFICITY SUBUNIT"/>
    <property type="match status" value="1"/>
</dbReference>
<reference evidence="8" key="1">
    <citation type="submission" date="2020-06" db="EMBL/GenBank/DDBJ databases">
        <title>Draft genomic sequecing of Geomonas sp. Red736.</title>
        <authorList>
            <person name="Itoh H."/>
            <person name="Xu Z.X."/>
            <person name="Ushijima N."/>
            <person name="Masuda Y."/>
            <person name="Shiratori Y."/>
            <person name="Senoo K."/>
        </authorList>
    </citation>
    <scope>NUCLEOTIDE SEQUENCE [LARGE SCALE GENOMIC DNA]</scope>
    <source>
        <strain evidence="8">Red736</strain>
    </source>
</reference>
<evidence type="ECO:0000313" key="7">
    <source>
        <dbReference type="EMBL" id="UPU35912.1"/>
    </source>
</evidence>
<comment type="similarity">
    <text evidence="1">Belongs to the type-I restriction system S methylase family.</text>
</comment>
<name>A0A6V8MQY6_9BACT</name>
<evidence type="ECO:0000313" key="6">
    <source>
        <dbReference type="EMBL" id="GFO62505.1"/>
    </source>
</evidence>
<dbReference type="InterPro" id="IPR044946">
    <property type="entry name" value="Restrct_endonuc_typeI_TRD_sf"/>
</dbReference>
<dbReference type="SUPFAM" id="SSF116734">
    <property type="entry name" value="DNA methylase specificity domain"/>
    <property type="match status" value="2"/>
</dbReference>
<keyword evidence="2" id="KW-0680">Restriction system</keyword>
<dbReference type="PANTHER" id="PTHR43140">
    <property type="entry name" value="TYPE-1 RESTRICTION ENZYME ECOKI SPECIFICITY PROTEIN"/>
    <property type="match status" value="1"/>
</dbReference>
<keyword evidence="7" id="KW-0378">Hydrolase</keyword>
<keyword evidence="3" id="KW-0238">DNA-binding</keyword>
<evidence type="ECO:0000256" key="3">
    <source>
        <dbReference type="ARBA" id="ARBA00023125"/>
    </source>
</evidence>
<evidence type="ECO:0000313" key="8">
    <source>
        <dbReference type="Proteomes" id="UP000568888"/>
    </source>
</evidence>
<feature type="domain" description="Type I restriction modification DNA specificity" evidence="5">
    <location>
        <begin position="346"/>
        <end position="442"/>
    </location>
</feature>
<evidence type="ECO:0000256" key="1">
    <source>
        <dbReference type="ARBA" id="ARBA00010923"/>
    </source>
</evidence>
<keyword evidence="9" id="KW-1185">Reference proteome</keyword>
<protein>
    <submittedName>
        <fullName evidence="7">Restriction endonuclease subunit S</fullName>
        <ecNumber evidence="7">3.1.21.-</ecNumber>
    </submittedName>
    <submittedName>
        <fullName evidence="6">Restriction endonuclease type I, S subunit</fullName>
    </submittedName>
</protein>
<evidence type="ECO:0000313" key="9">
    <source>
        <dbReference type="Proteomes" id="UP000831485"/>
    </source>
</evidence>
<evidence type="ECO:0000259" key="5">
    <source>
        <dbReference type="Pfam" id="PF01420"/>
    </source>
</evidence>
<accession>A0A6V8MQY6</accession>
<dbReference type="GO" id="GO:0009307">
    <property type="term" value="P:DNA restriction-modification system"/>
    <property type="evidence" value="ECO:0007669"/>
    <property type="project" value="UniProtKB-KW"/>
</dbReference>
<dbReference type="GO" id="GO:0003677">
    <property type="term" value="F:DNA binding"/>
    <property type="evidence" value="ECO:0007669"/>
    <property type="project" value="UniProtKB-KW"/>
</dbReference>
<dbReference type="Proteomes" id="UP000568888">
    <property type="component" value="Unassembled WGS sequence"/>
</dbReference>
<proteinExistence type="inferred from homology"/>
<feature type="region of interest" description="Disordered" evidence="4">
    <location>
        <begin position="501"/>
        <end position="533"/>
    </location>
</feature>
<evidence type="ECO:0000256" key="2">
    <source>
        <dbReference type="ARBA" id="ARBA00022747"/>
    </source>
</evidence>
<dbReference type="Proteomes" id="UP000831485">
    <property type="component" value="Chromosome"/>
</dbReference>
<dbReference type="GO" id="GO:0004519">
    <property type="term" value="F:endonuclease activity"/>
    <property type="evidence" value="ECO:0007669"/>
    <property type="project" value="UniProtKB-KW"/>
</dbReference>
<dbReference type="RefSeq" id="WP_183344584.1">
    <property type="nucleotide sequence ID" value="NZ_BLXY01000001.1"/>
</dbReference>
<dbReference type="EC" id="3.1.21.-" evidence="7"/>
<dbReference type="EMBL" id="CP096574">
    <property type="protein sequence ID" value="UPU35912.1"/>
    <property type="molecule type" value="Genomic_DNA"/>
</dbReference>
<dbReference type="AlphaFoldDB" id="A0A6V8MQY6"/>
<dbReference type="EMBL" id="BLXY01000001">
    <property type="protein sequence ID" value="GFO62505.1"/>
    <property type="molecule type" value="Genomic_DNA"/>
</dbReference>
<feature type="domain" description="Type I restriction modification DNA specificity" evidence="5">
    <location>
        <begin position="1"/>
        <end position="170"/>
    </location>
</feature>
<gene>
    <name evidence="6" type="ORF">GMPD_04240</name>
    <name evidence="7" type="ORF">M1B72_21120</name>
</gene>
<dbReference type="Pfam" id="PF01420">
    <property type="entry name" value="Methylase_S"/>
    <property type="match status" value="2"/>
</dbReference>